<keyword evidence="5 7" id="KW-0472">Membrane</keyword>
<feature type="compositionally biased region" description="Acidic residues" evidence="6">
    <location>
        <begin position="681"/>
        <end position="691"/>
    </location>
</feature>
<dbReference type="GeneID" id="5720206"/>
<dbReference type="Pfam" id="PF00520">
    <property type="entry name" value="Ion_trans"/>
    <property type="match status" value="1"/>
</dbReference>
<keyword evidence="2 7" id="KW-0812">Transmembrane</keyword>
<feature type="region of interest" description="Disordered" evidence="6">
    <location>
        <begin position="558"/>
        <end position="612"/>
    </location>
</feature>
<evidence type="ECO:0000256" key="4">
    <source>
        <dbReference type="ARBA" id="ARBA00022989"/>
    </source>
</evidence>
<dbReference type="InterPro" id="IPR024862">
    <property type="entry name" value="TRPV"/>
</dbReference>
<dbReference type="GO" id="GO:0005216">
    <property type="term" value="F:monoatomic ion channel activity"/>
    <property type="evidence" value="ECO:0000318"/>
    <property type="project" value="GO_Central"/>
</dbReference>
<evidence type="ECO:0000256" key="6">
    <source>
        <dbReference type="SAM" id="MobiDB-lite"/>
    </source>
</evidence>
<evidence type="ECO:0000313" key="9">
    <source>
        <dbReference type="EMBL" id="PNW78416.1"/>
    </source>
</evidence>
<feature type="compositionally biased region" description="Basic and acidic residues" evidence="6">
    <location>
        <begin position="631"/>
        <end position="640"/>
    </location>
</feature>
<evidence type="ECO:0000256" key="1">
    <source>
        <dbReference type="ARBA" id="ARBA00004141"/>
    </source>
</evidence>
<feature type="compositionally biased region" description="Low complexity" evidence="6">
    <location>
        <begin position="1"/>
        <end position="30"/>
    </location>
</feature>
<feature type="transmembrane region" description="Helical" evidence="7">
    <location>
        <begin position="1507"/>
        <end position="1526"/>
    </location>
</feature>
<evidence type="ECO:0000256" key="2">
    <source>
        <dbReference type="ARBA" id="ARBA00022692"/>
    </source>
</evidence>
<dbReference type="Gene3D" id="1.10.287.70">
    <property type="match status" value="1"/>
</dbReference>
<feature type="region of interest" description="Disordered" evidence="6">
    <location>
        <begin position="763"/>
        <end position="791"/>
    </location>
</feature>
<accession>A0A2K3DD06</accession>
<dbReference type="OrthoDB" id="533508at2759"/>
<feature type="transmembrane region" description="Helical" evidence="7">
    <location>
        <begin position="1573"/>
        <end position="1594"/>
    </location>
</feature>
<protein>
    <recommendedName>
        <fullName evidence="8">Ion transport domain-containing protein</fullName>
    </recommendedName>
</protein>
<feature type="transmembrane region" description="Helical" evidence="7">
    <location>
        <begin position="1405"/>
        <end position="1425"/>
    </location>
</feature>
<feature type="transmembrane region" description="Helical" evidence="7">
    <location>
        <begin position="1470"/>
        <end position="1487"/>
    </location>
</feature>
<evidence type="ECO:0000256" key="7">
    <source>
        <dbReference type="SAM" id="Phobius"/>
    </source>
</evidence>
<dbReference type="RefSeq" id="XP_042920858.1">
    <property type="nucleotide sequence ID" value="XM_043065887.1"/>
</dbReference>
<evidence type="ECO:0000313" key="10">
    <source>
        <dbReference type="Proteomes" id="UP000006906"/>
    </source>
</evidence>
<dbReference type="PANTHER" id="PTHR10582">
    <property type="entry name" value="TRANSIENT RECEPTOR POTENTIAL ION CHANNEL PROTEIN"/>
    <property type="match status" value="1"/>
</dbReference>
<reference evidence="9 10" key="1">
    <citation type="journal article" date="2007" name="Science">
        <title>The Chlamydomonas genome reveals the evolution of key animal and plant functions.</title>
        <authorList>
            <person name="Merchant S.S."/>
            <person name="Prochnik S.E."/>
            <person name="Vallon O."/>
            <person name="Harris E.H."/>
            <person name="Karpowicz S.J."/>
            <person name="Witman G.B."/>
            <person name="Terry A."/>
            <person name="Salamov A."/>
            <person name="Fritz-Laylin L.K."/>
            <person name="Marechal-Drouard L."/>
            <person name="Marshall W.F."/>
            <person name="Qu L.H."/>
            <person name="Nelson D.R."/>
            <person name="Sanderfoot A.A."/>
            <person name="Spalding M.H."/>
            <person name="Kapitonov V.V."/>
            <person name="Ren Q."/>
            <person name="Ferris P."/>
            <person name="Lindquist E."/>
            <person name="Shapiro H."/>
            <person name="Lucas S.M."/>
            <person name="Grimwood J."/>
            <person name="Schmutz J."/>
            <person name="Cardol P."/>
            <person name="Cerutti H."/>
            <person name="Chanfreau G."/>
            <person name="Chen C.L."/>
            <person name="Cognat V."/>
            <person name="Croft M.T."/>
            <person name="Dent R."/>
            <person name="Dutcher S."/>
            <person name="Fernandez E."/>
            <person name="Fukuzawa H."/>
            <person name="Gonzalez-Ballester D."/>
            <person name="Gonzalez-Halphen D."/>
            <person name="Hallmann A."/>
            <person name="Hanikenne M."/>
            <person name="Hippler M."/>
            <person name="Inwood W."/>
            <person name="Jabbari K."/>
            <person name="Kalanon M."/>
            <person name="Kuras R."/>
            <person name="Lefebvre P.A."/>
            <person name="Lemaire S.D."/>
            <person name="Lobanov A.V."/>
            <person name="Lohr M."/>
            <person name="Manuell A."/>
            <person name="Meier I."/>
            <person name="Mets L."/>
            <person name="Mittag M."/>
            <person name="Mittelmeier T."/>
            <person name="Moroney J.V."/>
            <person name="Moseley J."/>
            <person name="Napoli C."/>
            <person name="Nedelcu A.M."/>
            <person name="Niyogi K."/>
            <person name="Novoselov S.V."/>
            <person name="Paulsen I.T."/>
            <person name="Pazour G."/>
            <person name="Purton S."/>
            <person name="Ral J.P."/>
            <person name="Riano-Pachon D.M."/>
            <person name="Riekhof W."/>
            <person name="Rymarquis L."/>
            <person name="Schroda M."/>
            <person name="Stern D."/>
            <person name="Umen J."/>
            <person name="Willows R."/>
            <person name="Wilson N."/>
            <person name="Zimmer S.L."/>
            <person name="Allmer J."/>
            <person name="Balk J."/>
            <person name="Bisova K."/>
            <person name="Chen C.J."/>
            <person name="Elias M."/>
            <person name="Gendler K."/>
            <person name="Hauser C."/>
            <person name="Lamb M.R."/>
            <person name="Ledford H."/>
            <person name="Long J.C."/>
            <person name="Minagawa J."/>
            <person name="Page M.D."/>
            <person name="Pan J."/>
            <person name="Pootakham W."/>
            <person name="Roje S."/>
            <person name="Rose A."/>
            <person name="Stahlberg E."/>
            <person name="Terauchi A.M."/>
            <person name="Yang P."/>
            <person name="Ball S."/>
            <person name="Bowler C."/>
            <person name="Dieckmann C.L."/>
            <person name="Gladyshev V.N."/>
            <person name="Green P."/>
            <person name="Jorgensen R."/>
            <person name="Mayfield S."/>
            <person name="Mueller-Roeber B."/>
            <person name="Rajamani S."/>
            <person name="Sayre R.T."/>
            <person name="Brokstein P."/>
            <person name="Dubchak I."/>
            <person name="Goodstein D."/>
            <person name="Hornick L."/>
            <person name="Huang Y.W."/>
            <person name="Jhaveri J."/>
            <person name="Luo Y."/>
            <person name="Martinez D."/>
            <person name="Ngau W.C."/>
            <person name="Otillar B."/>
            <person name="Poliakov A."/>
            <person name="Porter A."/>
            <person name="Szajkowski L."/>
            <person name="Werner G."/>
            <person name="Zhou K."/>
            <person name="Grigoriev I.V."/>
            <person name="Rokhsar D.S."/>
            <person name="Grossman A.R."/>
        </authorList>
    </citation>
    <scope>NUCLEOTIDE SEQUENCE [LARGE SCALE GENOMIC DNA]</scope>
    <source>
        <strain evidence="10">CC-503</strain>
    </source>
</reference>
<dbReference type="Gramene" id="PNW78416">
    <property type="protein sequence ID" value="PNW78416"/>
    <property type="gene ID" value="CHLRE_09g398400v5"/>
</dbReference>
<feature type="transmembrane region" description="Helical" evidence="7">
    <location>
        <begin position="1532"/>
        <end position="1552"/>
    </location>
</feature>
<keyword evidence="10" id="KW-1185">Reference proteome</keyword>
<feature type="compositionally biased region" description="Low complexity" evidence="6">
    <location>
        <begin position="773"/>
        <end position="782"/>
    </location>
</feature>
<feature type="compositionally biased region" description="Polar residues" evidence="6">
    <location>
        <begin position="656"/>
        <end position="669"/>
    </location>
</feature>
<dbReference type="GO" id="GO:0098703">
    <property type="term" value="P:calcium ion import across plasma membrane"/>
    <property type="evidence" value="ECO:0000318"/>
    <property type="project" value="GO_Central"/>
</dbReference>
<feature type="transmembrane region" description="Helical" evidence="7">
    <location>
        <begin position="1250"/>
        <end position="1273"/>
    </location>
</feature>
<evidence type="ECO:0000256" key="3">
    <source>
        <dbReference type="ARBA" id="ARBA00022737"/>
    </source>
</evidence>
<comment type="subcellular location">
    <subcellularLocation>
        <location evidence="1">Membrane</location>
        <topology evidence="1">Multi-pass membrane protein</topology>
    </subcellularLocation>
</comment>
<evidence type="ECO:0000259" key="8">
    <source>
        <dbReference type="Pfam" id="PF00520"/>
    </source>
</evidence>
<keyword evidence="3" id="KW-0677">Repeat</keyword>
<sequence length="1813" mass="199556">MDAQQNIQQQLQQQAELPQQEQWQEQQQQQTVLSNGGHLAIDVPPPLAEGQESAMTPTMVPMPMMMMMPGTFPQQQEMPQTGPVMMMVPAEAAPTLSPTSDGTQLSPTIGAVVGTNGTMFKVQDGDHNRARLKKELWLILRLALGCNEDEEAIDALIKNAQGKGEMETPDKSLITHPHVWGRWLLRAKLDSEKNGTRADDGKLTGTDGMVCREIICSCELLVDNPMPADMGPHNYSSGLNLGEKAAAMAQFASMVDSLRDPCHPRHYTRFRANALSMAAAGDVNKQGKPELLDMVLKHVTPLVKLKNQNKDLSVPATWCTRTDGGATAEGQPMAATYGSFRTNSGVNGEAEDSNAFASVASHGLQIGENQDSGRYWTNTLLGGCMSYVTPLASAVLSGQLANVKAIVERTDEYLSSGIRRNGPAAGEEAAAGGNSDPLGDYANELCTHGGFVFTPLSIMPASRVGGRSTPEAVVRLLQYYGAVMPSFISAMGTEEMYTTALTSVFARTLVLPFILRLDACLPAAAGMYGPALGEYAYLASSVLSPDLAAEFPWGQAATDPAAGDNGGSDSTSVYENPAGDVDGILLDGDGGGGAPPSVPPSAPLPKQGDTASSAVLDQAVEIEADTRASRLSRADLDRTSRPLSVPNMPENLRLGNATSRRPSARWESSSDADDASCNGGSDDEQGSEAEEPSPTQDAWNQLHGLAALLDAIAAQCMALPLDKALAGCTVPILSTALDVSHFCATISHVILATVRSKLKLQEKEKKEDEDAPPAEGAEPNNGDGPKKKPKKKEMVLVIKELEDPEGGAAKYDVRAQGATLLRLVNRIHQAWAVYGNWQRHTNDNSNSYRLFRDTEASVILSSCGRYEDQFKAVLDAGVTQTSPGTFVIFPNGAIGAVPLCNKLALLTDLFADGAVMECNPTRDDTEWFQARPQTVGGWEKDQLAFYPGQRLSALTSILTRFPRGSDYIRRTLSRMPIPLLQAIILAEDDSVAAREQRAAVIKKMDMYRMVERQLKLNGDSVSSLRLTLALNLETVLDVQCNSDMVIDSESLAKADQVSIGLASDDESNPILQHPRFFKWKTKDYKNFVSAASDLAAKMSSPIAGILALKFALLSGKRSYVSRVCRYIQDGHVYSPVLQAMLKELAQEQPSQAATLLCNVPFIYEDSITIRIPRERLGRGWEMWFTSDQAPPPALKPEDPFERTRMGSEKLNKESERRVYSWQNWVDWLASGFLHGDYALWAYTMLGPGCMLLAVVYVILWAISWGIVAAWSYCFKFMFKEARRGCRQAWITTAAYIRTMGELGQAFAKQPGGQLPEYRPIYTRHYNELRENVKKKLAEARRNTSKGAAAGAVLSVYSVPLQASTVGDIRSLENLVEGSGVHPSAFACPAVRAMVNYRWQIFTGKLLYFMLYDHLVYMGFFLAYALTLNAELTSTQACAACEDIGACPQPNPKFPETCTVQWGDCIQLTPTRQGLLAMIFILTTSYIYQEVRQVKQNGLRELTRPWNVLDMASIFLVIVIFFNGVRGCSGYPALQRNACAVEVIILFFRLLYFSMANPQMGAFVRMVIEVVKDLLYFFIFLGIIWLGFACAVLSFQPDGGAANYDSDVVTRFWTLIFGGYDGSDARQPKDGSYNSPVATSVLSRILAALFMVVVYIILLNLLIAIINETYDKIRQNEEVEAIRNKAIIILETESVVPEWLRKMRDRTFKLDSTGQSQWLHFMTADADDDDDEQEEECVNDQGFMVKGRFRYFDDFSSQNADAWRGRVREQRAFISKKSDQVMASVRQLREEMDTNMGYMLWVQEQIMERLDDDM</sequence>
<keyword evidence="4 7" id="KW-1133">Transmembrane helix</keyword>
<dbReference type="GO" id="GO:0005886">
    <property type="term" value="C:plasma membrane"/>
    <property type="evidence" value="ECO:0000318"/>
    <property type="project" value="GO_Central"/>
</dbReference>
<feature type="domain" description="Ion transport" evidence="8">
    <location>
        <begin position="1472"/>
        <end position="1676"/>
    </location>
</feature>
<dbReference type="Proteomes" id="UP000006906">
    <property type="component" value="Chromosome 9"/>
</dbReference>
<feature type="transmembrane region" description="Helical" evidence="7">
    <location>
        <begin position="1644"/>
        <end position="1665"/>
    </location>
</feature>
<gene>
    <name evidence="9" type="ORF">CHLRE_09g398400v5</name>
</gene>
<organism evidence="9 10">
    <name type="scientific">Chlamydomonas reinhardtii</name>
    <name type="common">Chlamydomonas smithii</name>
    <dbReference type="NCBI Taxonomy" id="3055"/>
    <lineage>
        <taxon>Eukaryota</taxon>
        <taxon>Viridiplantae</taxon>
        <taxon>Chlorophyta</taxon>
        <taxon>core chlorophytes</taxon>
        <taxon>Chlorophyceae</taxon>
        <taxon>CS clade</taxon>
        <taxon>Chlamydomonadales</taxon>
        <taxon>Chlamydomonadaceae</taxon>
        <taxon>Chlamydomonas</taxon>
    </lineage>
</organism>
<dbReference type="PaxDb" id="3055-EDP02626"/>
<feature type="region of interest" description="Disordered" evidence="6">
    <location>
        <begin position="1"/>
        <end position="33"/>
    </location>
</feature>
<name>A0A2K3DD06_CHLRE</name>
<evidence type="ECO:0000256" key="5">
    <source>
        <dbReference type="ARBA" id="ARBA00023136"/>
    </source>
</evidence>
<dbReference type="EMBL" id="CM008970">
    <property type="protein sequence ID" value="PNW78416.1"/>
    <property type="molecule type" value="Genomic_DNA"/>
</dbReference>
<dbReference type="InParanoid" id="A0A2K3DD06"/>
<proteinExistence type="predicted"/>
<dbReference type="KEGG" id="cre:CHLRE_09g398400v5"/>
<dbReference type="PANTHER" id="PTHR10582:SF2">
    <property type="entry name" value="INACTIVE"/>
    <property type="match status" value="1"/>
</dbReference>
<feature type="compositionally biased region" description="Low complexity" evidence="6">
    <location>
        <begin position="578"/>
        <end position="587"/>
    </location>
</feature>
<feature type="region of interest" description="Disordered" evidence="6">
    <location>
        <begin position="631"/>
        <end position="696"/>
    </location>
</feature>
<dbReference type="InterPro" id="IPR005821">
    <property type="entry name" value="Ion_trans_dom"/>
</dbReference>